<evidence type="ECO:0000256" key="1">
    <source>
        <dbReference type="ARBA" id="ARBA00006284"/>
    </source>
</evidence>
<dbReference type="PANTHER" id="PTHR21599">
    <property type="entry name" value="GLYCERATE KINASE"/>
    <property type="match status" value="1"/>
</dbReference>
<gene>
    <name evidence="5" type="ORF">BJ960_002802</name>
</gene>
<dbReference type="InterPro" id="IPR036129">
    <property type="entry name" value="Glycerate_kinase_sf"/>
</dbReference>
<dbReference type="PIRSF" id="PIRSF006078">
    <property type="entry name" value="GlxK"/>
    <property type="match status" value="1"/>
</dbReference>
<proteinExistence type="inferred from homology"/>
<dbReference type="Pfam" id="PF02595">
    <property type="entry name" value="Gly_kinase"/>
    <property type="match status" value="1"/>
</dbReference>
<keyword evidence="6" id="KW-1185">Reference proteome</keyword>
<comment type="caution">
    <text evidence="5">The sequence shown here is derived from an EMBL/GenBank/DDBJ whole genome shotgun (WGS) entry which is preliminary data.</text>
</comment>
<keyword evidence="3 4" id="KW-0418">Kinase</keyword>
<comment type="similarity">
    <text evidence="1 4">Belongs to the glycerate kinase type-1 family.</text>
</comment>
<sequence length="389" mass="38593">MPGKERPVIVAAPDSFKGSCPADAAARAMIAGARDVWGDAAEYVEIPLADGGEGTLDALLTAWGVGARDARVLDALGRPRTARYGVSTDGATAIIEAAEANGLPWVSDEPLRPLDADTFGVGQLVLDALDYGATEILLSVGGSATSEGGTGILRALGVRFLDAAGVDVQPGAAGLGSITTIDTSGLDPRASAATWKIAVDVGFPLCGPEGAAAVFGPQKGARASDIAVIDAGLARLATVLAERNGLPASAYTERPGFGAAGGIALTAVALLGAETVAGADLVSEAIGLPDLLARATLVLTGEGQLDSQSTNGKVVDLVARTRPTAVPLVVIAGSVALTAAEGRAAGITAAFSIAPGPAALAELVADTEARISETAAHVVALAMPRNPTA</sequence>
<accession>A0A852RC56</accession>
<evidence type="ECO:0000256" key="2">
    <source>
        <dbReference type="ARBA" id="ARBA00022679"/>
    </source>
</evidence>
<dbReference type="EC" id="2.7.1.31" evidence="5"/>
<dbReference type="Gene3D" id="3.40.50.10350">
    <property type="entry name" value="Glycerate kinase, domain 1"/>
    <property type="match status" value="1"/>
</dbReference>
<dbReference type="AlphaFoldDB" id="A0A852RC56"/>
<dbReference type="InterPro" id="IPR018193">
    <property type="entry name" value="Glyc_kinase_flavodox-like_fold"/>
</dbReference>
<dbReference type="Gene3D" id="3.90.1510.10">
    <property type="entry name" value="Glycerate kinase, domain 2"/>
    <property type="match status" value="1"/>
</dbReference>
<dbReference type="PANTHER" id="PTHR21599:SF0">
    <property type="entry name" value="GLYCERATE KINASE"/>
    <property type="match status" value="1"/>
</dbReference>
<dbReference type="GO" id="GO:0008887">
    <property type="term" value="F:glycerate kinase activity"/>
    <property type="evidence" value="ECO:0007669"/>
    <property type="project" value="UniProtKB-UniRule"/>
</dbReference>
<dbReference type="EMBL" id="JACCBD010000001">
    <property type="protein sequence ID" value="NYD27999.1"/>
    <property type="molecule type" value="Genomic_DNA"/>
</dbReference>
<keyword evidence="2 4" id="KW-0808">Transferase</keyword>
<dbReference type="InterPro" id="IPR004381">
    <property type="entry name" value="Glycerate_kinase"/>
</dbReference>
<dbReference type="InterPro" id="IPR018197">
    <property type="entry name" value="Glycerate_kinase_RE-like"/>
</dbReference>
<organism evidence="5 6">
    <name type="scientific">Leucobacter aridicollis</name>
    <dbReference type="NCBI Taxonomy" id="283878"/>
    <lineage>
        <taxon>Bacteria</taxon>
        <taxon>Bacillati</taxon>
        <taxon>Actinomycetota</taxon>
        <taxon>Actinomycetes</taxon>
        <taxon>Micrococcales</taxon>
        <taxon>Microbacteriaceae</taxon>
        <taxon>Leucobacter</taxon>
    </lineage>
</organism>
<dbReference type="GO" id="GO:0031388">
    <property type="term" value="P:organic acid phosphorylation"/>
    <property type="evidence" value="ECO:0007669"/>
    <property type="project" value="UniProtKB-UniRule"/>
</dbReference>
<evidence type="ECO:0000313" key="5">
    <source>
        <dbReference type="EMBL" id="NYD27999.1"/>
    </source>
</evidence>
<reference evidence="5 6" key="1">
    <citation type="submission" date="2020-07" db="EMBL/GenBank/DDBJ databases">
        <title>Sequencing the genomes of 1000 actinobacteria strains.</title>
        <authorList>
            <person name="Klenk H.-P."/>
        </authorList>
    </citation>
    <scope>NUCLEOTIDE SEQUENCE [LARGE SCALE GENOMIC DNA]</scope>
    <source>
        <strain evidence="5 6">DSM 17380</strain>
    </source>
</reference>
<dbReference type="Proteomes" id="UP000586095">
    <property type="component" value="Unassembled WGS sequence"/>
</dbReference>
<name>A0A852RC56_9MICO</name>
<dbReference type="RefSeq" id="WP_185987746.1">
    <property type="nucleotide sequence ID" value="NZ_BAAALZ010000001.1"/>
</dbReference>
<dbReference type="SUPFAM" id="SSF110738">
    <property type="entry name" value="Glycerate kinase I"/>
    <property type="match status" value="1"/>
</dbReference>
<evidence type="ECO:0000256" key="3">
    <source>
        <dbReference type="ARBA" id="ARBA00022777"/>
    </source>
</evidence>
<evidence type="ECO:0000313" key="6">
    <source>
        <dbReference type="Proteomes" id="UP000586095"/>
    </source>
</evidence>
<evidence type="ECO:0000256" key="4">
    <source>
        <dbReference type="PIRNR" id="PIRNR006078"/>
    </source>
</evidence>
<protein>
    <submittedName>
        <fullName evidence="5">Glycerate kinase</fullName>
        <ecNumber evidence="5">2.7.1.31</ecNumber>
    </submittedName>
</protein>
<dbReference type="NCBIfam" id="TIGR00045">
    <property type="entry name" value="glycerate kinase"/>
    <property type="match status" value="1"/>
</dbReference>